<dbReference type="InterPro" id="IPR036390">
    <property type="entry name" value="WH_DNA-bd_sf"/>
</dbReference>
<dbReference type="GO" id="GO:0003700">
    <property type="term" value="F:DNA-binding transcription factor activity"/>
    <property type="evidence" value="ECO:0007669"/>
    <property type="project" value="InterPro"/>
</dbReference>
<dbReference type="STRING" id="1178515.SY83_05460"/>
<organism evidence="6 7">
    <name type="scientific">Paenibacillus swuensis</name>
    <dbReference type="NCBI Taxonomy" id="1178515"/>
    <lineage>
        <taxon>Bacteria</taxon>
        <taxon>Bacillati</taxon>
        <taxon>Bacillota</taxon>
        <taxon>Bacilli</taxon>
        <taxon>Bacillales</taxon>
        <taxon>Paenibacillaceae</taxon>
        <taxon>Paenibacillus</taxon>
    </lineage>
</organism>
<keyword evidence="3" id="KW-0238">DNA-binding</keyword>
<dbReference type="Pfam" id="PF03466">
    <property type="entry name" value="LysR_substrate"/>
    <property type="match status" value="1"/>
</dbReference>
<dbReference type="AlphaFoldDB" id="A0A172TFM5"/>
<dbReference type="Gene3D" id="3.40.190.10">
    <property type="entry name" value="Periplasmic binding protein-like II"/>
    <property type="match status" value="2"/>
</dbReference>
<name>A0A172TFM5_9BACL</name>
<evidence type="ECO:0000256" key="1">
    <source>
        <dbReference type="ARBA" id="ARBA00009437"/>
    </source>
</evidence>
<dbReference type="Gene3D" id="1.10.10.10">
    <property type="entry name" value="Winged helix-like DNA-binding domain superfamily/Winged helix DNA-binding domain"/>
    <property type="match status" value="1"/>
</dbReference>
<protein>
    <recommendedName>
        <fullName evidence="5">HTH lysR-type domain-containing protein</fullName>
    </recommendedName>
</protein>
<dbReference type="PROSITE" id="PS50931">
    <property type="entry name" value="HTH_LYSR"/>
    <property type="match status" value="1"/>
</dbReference>
<dbReference type="OrthoDB" id="9803735at2"/>
<comment type="similarity">
    <text evidence="1">Belongs to the LysR transcriptional regulatory family.</text>
</comment>
<dbReference type="KEGG" id="pswu:SY83_05460"/>
<dbReference type="RefSeq" id="WP_068604993.1">
    <property type="nucleotide sequence ID" value="NZ_CP011388.1"/>
</dbReference>
<gene>
    <name evidence="6" type="ORF">SY83_05460</name>
</gene>
<dbReference type="PRINTS" id="PR00039">
    <property type="entry name" value="HTHLYSR"/>
</dbReference>
<keyword evidence="4" id="KW-0804">Transcription</keyword>
<dbReference type="PATRIC" id="fig|1178515.4.peg.1108"/>
<evidence type="ECO:0000256" key="3">
    <source>
        <dbReference type="ARBA" id="ARBA00023125"/>
    </source>
</evidence>
<dbReference type="EMBL" id="CP011388">
    <property type="protein sequence ID" value="ANE45841.1"/>
    <property type="molecule type" value="Genomic_DNA"/>
</dbReference>
<evidence type="ECO:0000313" key="7">
    <source>
        <dbReference type="Proteomes" id="UP000076927"/>
    </source>
</evidence>
<evidence type="ECO:0000256" key="4">
    <source>
        <dbReference type="ARBA" id="ARBA00023163"/>
    </source>
</evidence>
<evidence type="ECO:0000256" key="2">
    <source>
        <dbReference type="ARBA" id="ARBA00023015"/>
    </source>
</evidence>
<dbReference type="PANTHER" id="PTHR30346:SF0">
    <property type="entry name" value="HCA OPERON TRANSCRIPTIONAL ACTIVATOR HCAR"/>
    <property type="match status" value="1"/>
</dbReference>
<dbReference type="FunFam" id="1.10.10.10:FF:000001">
    <property type="entry name" value="LysR family transcriptional regulator"/>
    <property type="match status" value="1"/>
</dbReference>
<evidence type="ECO:0000259" key="5">
    <source>
        <dbReference type="PROSITE" id="PS50931"/>
    </source>
</evidence>
<dbReference type="SUPFAM" id="SSF46785">
    <property type="entry name" value="Winged helix' DNA-binding domain"/>
    <property type="match status" value="1"/>
</dbReference>
<dbReference type="InterPro" id="IPR036388">
    <property type="entry name" value="WH-like_DNA-bd_sf"/>
</dbReference>
<dbReference type="InterPro" id="IPR005119">
    <property type="entry name" value="LysR_subst-bd"/>
</dbReference>
<keyword evidence="7" id="KW-1185">Reference proteome</keyword>
<sequence length="291" mass="32702">MELQQLRCFAAVASELHFVRAAEKMHMAQQAISFQVKQLEKELGVQLFHRTTRKVTLTMAGEALLEEVAQIFAHLDRAVEEVRRADRGERGRLVVGFVHTMSYNILPDVVKRFRDMHPDVKVVLIESTPSELEQKLLAGEVDVALNVKALGQNGLPAYEWKTLSIERMTVAVPKSHRLAGEEGVKLTDLSDELFILINGNALMQNCFHYVCREAGFSPRIFQEAANDQSAIGLVAAGMGISLVFGCLNKLYENQVVYLPLIDPGFDFEFAVYWRRNHSLALVDRFIEACPG</sequence>
<dbReference type="Pfam" id="PF00126">
    <property type="entry name" value="HTH_1"/>
    <property type="match status" value="1"/>
</dbReference>
<dbReference type="GO" id="GO:0003677">
    <property type="term" value="F:DNA binding"/>
    <property type="evidence" value="ECO:0007669"/>
    <property type="project" value="UniProtKB-KW"/>
</dbReference>
<dbReference type="GO" id="GO:0032993">
    <property type="term" value="C:protein-DNA complex"/>
    <property type="evidence" value="ECO:0007669"/>
    <property type="project" value="TreeGrafter"/>
</dbReference>
<evidence type="ECO:0000313" key="6">
    <source>
        <dbReference type="EMBL" id="ANE45841.1"/>
    </source>
</evidence>
<accession>A0A172TFM5</accession>
<dbReference type="Proteomes" id="UP000076927">
    <property type="component" value="Chromosome"/>
</dbReference>
<dbReference type="PANTHER" id="PTHR30346">
    <property type="entry name" value="TRANSCRIPTIONAL DUAL REGULATOR HCAR-RELATED"/>
    <property type="match status" value="1"/>
</dbReference>
<proteinExistence type="inferred from homology"/>
<keyword evidence="2" id="KW-0805">Transcription regulation</keyword>
<dbReference type="CDD" id="cd08414">
    <property type="entry name" value="PBP2_LTTR_aromatics_like"/>
    <property type="match status" value="1"/>
</dbReference>
<dbReference type="InterPro" id="IPR000847">
    <property type="entry name" value="LysR_HTH_N"/>
</dbReference>
<feature type="domain" description="HTH lysR-type" evidence="5">
    <location>
        <begin position="1"/>
        <end position="58"/>
    </location>
</feature>
<dbReference type="SUPFAM" id="SSF53850">
    <property type="entry name" value="Periplasmic binding protein-like II"/>
    <property type="match status" value="1"/>
</dbReference>
<reference evidence="6 7" key="1">
    <citation type="submission" date="2015-01" db="EMBL/GenBank/DDBJ databases">
        <title>Paenibacillus swuensis/DY6/whole genome sequencing.</title>
        <authorList>
            <person name="Kim M.K."/>
            <person name="Srinivasan S."/>
            <person name="Lee J.-J."/>
        </authorList>
    </citation>
    <scope>NUCLEOTIDE SEQUENCE [LARGE SCALE GENOMIC DNA]</scope>
    <source>
        <strain evidence="6 7">DY6</strain>
    </source>
</reference>